<gene>
    <name evidence="2" type="ORF">J2S57_000275</name>
</gene>
<feature type="signal peptide" evidence="1">
    <location>
        <begin position="1"/>
        <end position="39"/>
    </location>
</feature>
<reference evidence="2 3" key="1">
    <citation type="submission" date="2023-07" db="EMBL/GenBank/DDBJ databases">
        <title>Sequencing the genomes of 1000 actinobacteria strains.</title>
        <authorList>
            <person name="Klenk H.-P."/>
        </authorList>
    </citation>
    <scope>NUCLEOTIDE SEQUENCE [LARGE SCALE GENOMIC DNA]</scope>
    <source>
        <strain evidence="2 3">DSM 44388</strain>
    </source>
</reference>
<protein>
    <submittedName>
        <fullName evidence="2">Uncharacterized protein</fullName>
    </submittedName>
</protein>
<dbReference type="EMBL" id="JAUSQZ010000001">
    <property type="protein sequence ID" value="MDP9824526.1"/>
    <property type="molecule type" value="Genomic_DNA"/>
</dbReference>
<keyword evidence="1" id="KW-0732">Signal</keyword>
<dbReference type="Proteomes" id="UP001235712">
    <property type="component" value="Unassembled WGS sequence"/>
</dbReference>
<name>A0ABT9NVS4_9ACTN</name>
<organism evidence="2 3">
    <name type="scientific">Kineosporia succinea</name>
    <dbReference type="NCBI Taxonomy" id="84632"/>
    <lineage>
        <taxon>Bacteria</taxon>
        <taxon>Bacillati</taxon>
        <taxon>Actinomycetota</taxon>
        <taxon>Actinomycetes</taxon>
        <taxon>Kineosporiales</taxon>
        <taxon>Kineosporiaceae</taxon>
        <taxon>Kineosporia</taxon>
    </lineage>
</organism>
<keyword evidence="3" id="KW-1185">Reference proteome</keyword>
<evidence type="ECO:0000313" key="2">
    <source>
        <dbReference type="EMBL" id="MDP9824526.1"/>
    </source>
</evidence>
<accession>A0ABT9NVS4</accession>
<proteinExistence type="predicted"/>
<feature type="chain" id="PRO_5045959659" evidence="1">
    <location>
        <begin position="40"/>
        <end position="190"/>
    </location>
</feature>
<evidence type="ECO:0000313" key="3">
    <source>
        <dbReference type="Proteomes" id="UP001235712"/>
    </source>
</evidence>
<comment type="caution">
    <text evidence="2">The sequence shown here is derived from an EMBL/GenBank/DDBJ whole genome shotgun (WGS) entry which is preliminary data.</text>
</comment>
<evidence type="ECO:0000256" key="1">
    <source>
        <dbReference type="SAM" id="SignalP"/>
    </source>
</evidence>
<sequence length="190" mass="19815">MPVPDAGGMGKLFRRIAGVCALVLALSLSAIVSSTGAQAASLPVVKGAVRAAAAGDYSTASAVGYQWFGSACATVFGQKVCWPGGYLGHSIKGSKLKITREDANVEDLVGAGVVGGIYCNYQFTFSYYNTSGDLYRSRKSPMVSKCTSYGDSPIGHVFNKDITLAHAGRACARFIANGKTLATQCHNISK</sequence>